<protein>
    <submittedName>
        <fullName evidence="1">Uncharacterized protein</fullName>
    </submittedName>
</protein>
<dbReference type="AlphaFoldDB" id="A0A1A9ZJS7"/>
<proteinExistence type="predicted"/>
<sequence length="181" mass="20584">MANIALIPDVFSNNSQKSLLLLKNSLTAVPHDHDKPPRFIHNRTIHLWMSDGNNIDISCSFHPGYFFAARVCIIHVNTPGSDVVEKIINKAQINYKSSAKYRENLTHSKTTRSGRTTYCNEFRYLISTSHSLQSLEPQQHVTTSNVMHFNNRIEKCCTCSNFKFAKTITTENTKGPNIELD</sequence>
<reference evidence="2" key="1">
    <citation type="submission" date="2014-03" db="EMBL/GenBank/DDBJ databases">
        <authorList>
            <person name="Aksoy S."/>
            <person name="Warren W."/>
            <person name="Wilson R.K."/>
        </authorList>
    </citation>
    <scope>NUCLEOTIDE SEQUENCE [LARGE SCALE GENOMIC DNA]</scope>
    <source>
        <strain evidence="2">IAEA</strain>
    </source>
</reference>
<name>A0A1A9ZJS7_GLOPL</name>
<reference evidence="1" key="2">
    <citation type="submission" date="2020-05" db="UniProtKB">
        <authorList>
            <consortium name="EnsemblMetazoa"/>
        </authorList>
    </citation>
    <scope>IDENTIFICATION</scope>
    <source>
        <strain evidence="1">IAEA</strain>
    </source>
</reference>
<dbReference type="Proteomes" id="UP000092445">
    <property type="component" value="Unassembled WGS sequence"/>
</dbReference>
<evidence type="ECO:0000313" key="2">
    <source>
        <dbReference type="Proteomes" id="UP000092445"/>
    </source>
</evidence>
<organism evidence="1 2">
    <name type="scientific">Glossina pallidipes</name>
    <name type="common">Tsetse fly</name>
    <dbReference type="NCBI Taxonomy" id="7398"/>
    <lineage>
        <taxon>Eukaryota</taxon>
        <taxon>Metazoa</taxon>
        <taxon>Ecdysozoa</taxon>
        <taxon>Arthropoda</taxon>
        <taxon>Hexapoda</taxon>
        <taxon>Insecta</taxon>
        <taxon>Pterygota</taxon>
        <taxon>Neoptera</taxon>
        <taxon>Endopterygota</taxon>
        <taxon>Diptera</taxon>
        <taxon>Brachycera</taxon>
        <taxon>Muscomorpha</taxon>
        <taxon>Hippoboscoidea</taxon>
        <taxon>Glossinidae</taxon>
        <taxon>Glossina</taxon>
    </lineage>
</organism>
<keyword evidence="2" id="KW-1185">Reference proteome</keyword>
<evidence type="ECO:0000313" key="1">
    <source>
        <dbReference type="EnsemblMetazoa" id="GPAI017010-PA"/>
    </source>
</evidence>
<dbReference type="VEuPathDB" id="VectorBase:GPAI017010"/>
<dbReference type="EnsemblMetazoa" id="GPAI017010-RA">
    <property type="protein sequence ID" value="GPAI017010-PA"/>
    <property type="gene ID" value="GPAI017010"/>
</dbReference>
<accession>A0A1A9ZJS7</accession>